<organism evidence="2 3">
    <name type="scientific">Pleionea mediterranea</name>
    <dbReference type="NCBI Taxonomy" id="523701"/>
    <lineage>
        <taxon>Bacteria</taxon>
        <taxon>Pseudomonadati</taxon>
        <taxon>Pseudomonadota</taxon>
        <taxon>Gammaproteobacteria</taxon>
        <taxon>Oceanospirillales</taxon>
        <taxon>Pleioneaceae</taxon>
        <taxon>Pleionea</taxon>
    </lineage>
</organism>
<feature type="domain" description="DUF7738" evidence="1">
    <location>
        <begin position="35"/>
        <end position="162"/>
    </location>
</feature>
<dbReference type="Proteomes" id="UP000245790">
    <property type="component" value="Unassembled WGS sequence"/>
</dbReference>
<dbReference type="EMBL" id="QGGU01000024">
    <property type="protein sequence ID" value="PWK41132.1"/>
    <property type="molecule type" value="Genomic_DNA"/>
</dbReference>
<dbReference type="InterPro" id="IPR056640">
    <property type="entry name" value="DUF7738"/>
</dbReference>
<comment type="caution">
    <text evidence="2">The sequence shown here is derived from an EMBL/GenBank/DDBJ whole genome shotgun (WGS) entry which is preliminary data.</text>
</comment>
<evidence type="ECO:0000313" key="2">
    <source>
        <dbReference type="EMBL" id="PWK41132.1"/>
    </source>
</evidence>
<proteinExistence type="predicted"/>
<evidence type="ECO:0000313" key="3">
    <source>
        <dbReference type="Proteomes" id="UP000245790"/>
    </source>
</evidence>
<protein>
    <recommendedName>
        <fullName evidence="1">DUF7738 domain-containing protein</fullName>
    </recommendedName>
</protein>
<accession>A0A316F524</accession>
<dbReference type="Pfam" id="PF24880">
    <property type="entry name" value="DUF7738"/>
    <property type="match status" value="1"/>
</dbReference>
<evidence type="ECO:0000259" key="1">
    <source>
        <dbReference type="Pfam" id="PF24880"/>
    </source>
</evidence>
<reference evidence="2 3" key="1">
    <citation type="submission" date="2018-05" db="EMBL/GenBank/DDBJ databases">
        <title>Genomic Encyclopedia of Type Strains, Phase IV (KMG-IV): sequencing the most valuable type-strain genomes for metagenomic binning, comparative biology and taxonomic classification.</title>
        <authorList>
            <person name="Goeker M."/>
        </authorList>
    </citation>
    <scope>NUCLEOTIDE SEQUENCE [LARGE SCALE GENOMIC DNA]</scope>
    <source>
        <strain evidence="2 3">DSM 25350</strain>
    </source>
</reference>
<name>A0A316F524_9GAMM</name>
<gene>
    <name evidence="2" type="ORF">C8D97_1245</name>
</gene>
<dbReference type="RefSeq" id="WP_109765173.1">
    <property type="nucleotide sequence ID" value="NZ_QGGU01000024.1"/>
</dbReference>
<keyword evidence="3" id="KW-1185">Reference proteome</keyword>
<dbReference type="AlphaFoldDB" id="A0A316F524"/>
<sequence>MYFKPANFFITILIALLISCGKAEELDVSEKNRHNFNIEGCKLTFNDLNVYLGSHVDTWINKLGENYRVAAYGSRYLWDDIGIYLNVENKSKKVSSITFMYSYPPKLISYEKQLEKAVKEKNHYEIKSIKYMIDNRLKSYFHGKLILDGAQLGKKVNFHEIKEKRYKYFNENYDKYKDMNIGFNTFRQSYTPERWAYNTNCPNGEEYGFIYLLIDENTASSLTIGN</sequence>
<dbReference type="PROSITE" id="PS51257">
    <property type="entry name" value="PROKAR_LIPOPROTEIN"/>
    <property type="match status" value="1"/>
</dbReference>
<dbReference type="OrthoDB" id="6676781at2"/>